<dbReference type="InterPro" id="IPR040239">
    <property type="entry name" value="HcpB-like"/>
</dbReference>
<dbReference type="InterPro" id="IPR011990">
    <property type="entry name" value="TPR-like_helical_dom_sf"/>
</dbReference>
<dbReference type="SUPFAM" id="SSF81901">
    <property type="entry name" value="HCP-like"/>
    <property type="match status" value="1"/>
</dbReference>
<accession>A0A9P0GRZ2</accession>
<evidence type="ECO:0000256" key="2">
    <source>
        <dbReference type="ARBA" id="ARBA00022737"/>
    </source>
</evidence>
<dbReference type="PANTHER" id="PTHR13891">
    <property type="entry name" value="CYTOCHROME C OXIDASE ASSEMBLY FACTOR 7"/>
    <property type="match status" value="1"/>
</dbReference>
<organism evidence="3 4">
    <name type="scientific">Phaedon cochleariae</name>
    <name type="common">Mustard beetle</name>
    <dbReference type="NCBI Taxonomy" id="80249"/>
    <lineage>
        <taxon>Eukaryota</taxon>
        <taxon>Metazoa</taxon>
        <taxon>Ecdysozoa</taxon>
        <taxon>Arthropoda</taxon>
        <taxon>Hexapoda</taxon>
        <taxon>Insecta</taxon>
        <taxon>Pterygota</taxon>
        <taxon>Neoptera</taxon>
        <taxon>Endopterygota</taxon>
        <taxon>Coleoptera</taxon>
        <taxon>Polyphaga</taxon>
        <taxon>Cucujiformia</taxon>
        <taxon>Chrysomeloidea</taxon>
        <taxon>Chrysomelidae</taxon>
        <taxon>Chrysomelinae</taxon>
        <taxon>Chrysomelini</taxon>
        <taxon>Phaedon</taxon>
    </lineage>
</organism>
<reference evidence="3" key="2">
    <citation type="submission" date="2022-10" db="EMBL/GenBank/DDBJ databases">
        <authorList>
            <consortium name="ENA_rothamsted_submissions"/>
            <consortium name="culmorum"/>
            <person name="King R."/>
        </authorList>
    </citation>
    <scope>NUCLEOTIDE SEQUENCE</scope>
</reference>
<dbReference type="OrthoDB" id="272077at2759"/>
<dbReference type="InterPro" id="IPR006597">
    <property type="entry name" value="Sel1-like"/>
</dbReference>
<protein>
    <recommendedName>
        <fullName evidence="5">Cytochrome c oxidase assembly factor 7 homolog</fullName>
    </recommendedName>
</protein>
<proteinExistence type="inferred from homology"/>
<dbReference type="Proteomes" id="UP001153737">
    <property type="component" value="Chromosome 2"/>
</dbReference>
<evidence type="ECO:0008006" key="5">
    <source>
        <dbReference type="Google" id="ProtNLM"/>
    </source>
</evidence>
<evidence type="ECO:0000313" key="3">
    <source>
        <dbReference type="EMBL" id="CAH1155503.1"/>
    </source>
</evidence>
<sequence length="253" mass="28719">MAYNFKSESEIKDYINNLGIEYRFGCYSEKKPEVCHLLADFLESIKKDYEKAGKVYKNNCDEYKYGKSCLKYGTYSLLAKGTKQADFKLAYDYFEKGCNLNEPDSCLNQGLLLIAKNDRPEIQQDVLKGMTLLEKACKNKNGNACYYLSGMYIVGVKKDQSSGGNIIPNLVDNSKPEEFDIPKNMKKAYEFALEGCNLGNMYSCANLSRMYAKGEGVPMNQDLAEKYKNRALEMQKEVQSNKTLTFQEGLTPT</sequence>
<evidence type="ECO:0000313" key="4">
    <source>
        <dbReference type="Proteomes" id="UP001153737"/>
    </source>
</evidence>
<comment type="similarity">
    <text evidence="1">Belongs to the hcp beta-lactamase family.</text>
</comment>
<reference evidence="3" key="1">
    <citation type="submission" date="2022-01" db="EMBL/GenBank/DDBJ databases">
        <authorList>
            <person name="King R."/>
        </authorList>
    </citation>
    <scope>NUCLEOTIDE SEQUENCE</scope>
</reference>
<dbReference type="Pfam" id="PF08238">
    <property type="entry name" value="Sel1"/>
    <property type="match status" value="4"/>
</dbReference>
<dbReference type="AlphaFoldDB" id="A0A9P0GRZ2"/>
<dbReference type="SMART" id="SM00671">
    <property type="entry name" value="SEL1"/>
    <property type="match status" value="5"/>
</dbReference>
<dbReference type="Gene3D" id="1.25.40.10">
    <property type="entry name" value="Tetratricopeptide repeat domain"/>
    <property type="match status" value="1"/>
</dbReference>
<dbReference type="GO" id="GO:0005758">
    <property type="term" value="C:mitochondrial intermembrane space"/>
    <property type="evidence" value="ECO:0007669"/>
    <property type="project" value="TreeGrafter"/>
</dbReference>
<gene>
    <name evidence="3" type="ORF">PHAECO_LOCUS5988</name>
</gene>
<dbReference type="EMBL" id="OU896708">
    <property type="protein sequence ID" value="CAH1155503.1"/>
    <property type="molecule type" value="Genomic_DNA"/>
</dbReference>
<dbReference type="PANTHER" id="PTHR13891:SF1">
    <property type="entry name" value="CYTOCHROME C OXIDASE ASSEMBLY FACTOR 7"/>
    <property type="match status" value="1"/>
</dbReference>
<keyword evidence="2" id="KW-0677">Repeat</keyword>
<name>A0A9P0GRZ2_PHACE</name>
<evidence type="ECO:0000256" key="1">
    <source>
        <dbReference type="ARBA" id="ARBA00008486"/>
    </source>
</evidence>
<keyword evidence="4" id="KW-1185">Reference proteome</keyword>